<dbReference type="Gene3D" id="3.20.20.190">
    <property type="entry name" value="Phosphatidylinositol (PI) phosphodiesterase"/>
    <property type="match status" value="1"/>
</dbReference>
<gene>
    <name evidence="3" type="ORF">I316_05074</name>
</gene>
<dbReference type="PROSITE" id="PS50007">
    <property type="entry name" value="PIPLC_X_DOMAIN"/>
    <property type="match status" value="1"/>
</dbReference>
<dbReference type="CDD" id="cd08586">
    <property type="entry name" value="PI-PLCc_BcPLC_like"/>
    <property type="match status" value="1"/>
</dbReference>
<evidence type="ECO:0000313" key="4">
    <source>
        <dbReference type="Proteomes" id="UP000092666"/>
    </source>
</evidence>
<evidence type="ECO:0000313" key="3">
    <source>
        <dbReference type="EMBL" id="OCF33333.1"/>
    </source>
</evidence>
<protein>
    <recommendedName>
        <fullName evidence="2">Phosphatidylinositol-specific phospholipase C X domain-containing protein</fullName>
    </recommendedName>
</protein>
<dbReference type="AlphaFoldDB" id="A0A1B9GQQ4"/>
<dbReference type="Proteomes" id="UP000092666">
    <property type="component" value="Unassembled WGS sequence"/>
</dbReference>
<dbReference type="SMART" id="SM00148">
    <property type="entry name" value="PLCXc"/>
    <property type="match status" value="1"/>
</dbReference>
<dbReference type="InterPro" id="IPR000909">
    <property type="entry name" value="PLipase_C_PInositol-sp_X_dom"/>
</dbReference>
<evidence type="ECO:0000256" key="1">
    <source>
        <dbReference type="SAM" id="MobiDB-lite"/>
    </source>
</evidence>
<dbReference type="STRING" id="1296120.A0A1B9GQQ4"/>
<dbReference type="SUPFAM" id="SSF51695">
    <property type="entry name" value="PLC-like phosphodiesterases"/>
    <property type="match status" value="1"/>
</dbReference>
<reference evidence="3 4" key="1">
    <citation type="submission" date="2013-07" db="EMBL/GenBank/DDBJ databases">
        <title>The Genome Sequence of Cryptococcus heveanensis BCC8398.</title>
        <authorList>
            <consortium name="The Broad Institute Genome Sequencing Platform"/>
            <person name="Cuomo C."/>
            <person name="Litvintseva A."/>
            <person name="Chen Y."/>
            <person name="Heitman J."/>
            <person name="Sun S."/>
            <person name="Springer D."/>
            <person name="Dromer F."/>
            <person name="Young S.K."/>
            <person name="Zeng Q."/>
            <person name="Gargeya S."/>
            <person name="Fitzgerald M."/>
            <person name="Abouelleil A."/>
            <person name="Alvarado L."/>
            <person name="Berlin A.M."/>
            <person name="Chapman S.B."/>
            <person name="Dewar J."/>
            <person name="Goldberg J."/>
            <person name="Griggs A."/>
            <person name="Gujja S."/>
            <person name="Hansen M."/>
            <person name="Howarth C."/>
            <person name="Imamovic A."/>
            <person name="Larimer J."/>
            <person name="McCowan C."/>
            <person name="Murphy C."/>
            <person name="Pearson M."/>
            <person name="Priest M."/>
            <person name="Roberts A."/>
            <person name="Saif S."/>
            <person name="Shea T."/>
            <person name="Sykes S."/>
            <person name="Wortman J."/>
            <person name="Nusbaum C."/>
            <person name="Birren B."/>
        </authorList>
    </citation>
    <scope>NUCLEOTIDE SEQUENCE [LARGE SCALE GENOMIC DNA]</scope>
    <source>
        <strain evidence="3 4">BCC8398</strain>
    </source>
</reference>
<dbReference type="PANTHER" id="PTHR13593:SF113">
    <property type="entry name" value="SI:DKEY-266F7.9"/>
    <property type="match status" value="1"/>
</dbReference>
<dbReference type="PANTHER" id="PTHR13593">
    <property type="match status" value="1"/>
</dbReference>
<sequence length="519" mass="57511">MVEIITHGVQLIAAHRFPAKPEHLFSRESSSGTTTSKESRRLNLSSSSALKGRYRLDLTLKGNAGSAARTSHGRSFKGAGAQDKVMLSFCGPTNQGDLYHNGEPELQAKVEFTLGVGKKLGRVGWERLEVYEGGGSETDRRGKTGRSAAFSAYRLIDPKVGLSEDDHHSRQTILIFAQQDTANFLSRLPDGTPLGGLTLPGTHESCALYGYPISQCQQPSTPILQQLRDGIRFLDVRLRVVGGELLMYHGPRPQRSTLTILLSAIHDFLSTHPGETLILCIKQETPPWHPHFSSLLYKAFKPFLDRWFLEERIPTLGEVRGKGILLSRFDRSADAEKGDWEWEEGMGIHPSRWPDSREEGFEWDCAGTTVRTQDWYRVHTFLQIPEKLEAIITHLDPTIMPSSSTSDNNANTPFTLSYTSASYFPLSLPTIIAKGFGYPSWNFGVEGINIRFCRYLLGLIRDGKRIRATVAMDFYRQSNGGGLSVGDGNDLADLLVLMNVVGVELADRLTAESLAEKGG</sequence>
<proteinExistence type="predicted"/>
<dbReference type="EMBL" id="KV700126">
    <property type="protein sequence ID" value="OCF33333.1"/>
    <property type="molecule type" value="Genomic_DNA"/>
</dbReference>
<keyword evidence="4" id="KW-1185">Reference proteome</keyword>
<organism evidence="3 4">
    <name type="scientific">Kwoniella heveanensis BCC8398</name>
    <dbReference type="NCBI Taxonomy" id="1296120"/>
    <lineage>
        <taxon>Eukaryota</taxon>
        <taxon>Fungi</taxon>
        <taxon>Dikarya</taxon>
        <taxon>Basidiomycota</taxon>
        <taxon>Agaricomycotina</taxon>
        <taxon>Tremellomycetes</taxon>
        <taxon>Tremellales</taxon>
        <taxon>Cryptococcaceae</taxon>
        <taxon>Kwoniella</taxon>
    </lineage>
</organism>
<accession>A0A1B9GQQ4</accession>
<name>A0A1B9GQQ4_9TREE</name>
<feature type="compositionally biased region" description="Low complexity" evidence="1">
    <location>
        <begin position="27"/>
        <end position="45"/>
    </location>
</feature>
<dbReference type="GO" id="GO:0008081">
    <property type="term" value="F:phosphoric diester hydrolase activity"/>
    <property type="evidence" value="ECO:0007669"/>
    <property type="project" value="InterPro"/>
</dbReference>
<dbReference type="GO" id="GO:0006629">
    <property type="term" value="P:lipid metabolic process"/>
    <property type="evidence" value="ECO:0007669"/>
    <property type="project" value="InterPro"/>
</dbReference>
<feature type="region of interest" description="Disordered" evidence="1">
    <location>
        <begin position="23"/>
        <end position="45"/>
    </location>
</feature>
<reference evidence="4" key="2">
    <citation type="submission" date="2013-12" db="EMBL/GenBank/DDBJ databases">
        <title>Evolution of pathogenesis and genome organization in the Tremellales.</title>
        <authorList>
            <person name="Cuomo C."/>
            <person name="Litvintseva A."/>
            <person name="Heitman J."/>
            <person name="Chen Y."/>
            <person name="Sun S."/>
            <person name="Springer D."/>
            <person name="Dromer F."/>
            <person name="Young S."/>
            <person name="Zeng Q."/>
            <person name="Chapman S."/>
            <person name="Gujja S."/>
            <person name="Saif S."/>
            <person name="Birren B."/>
        </authorList>
    </citation>
    <scope>NUCLEOTIDE SEQUENCE [LARGE SCALE GENOMIC DNA]</scope>
    <source>
        <strain evidence="4">BCC8398</strain>
    </source>
</reference>
<dbReference type="Pfam" id="PF00388">
    <property type="entry name" value="PI-PLC-X"/>
    <property type="match status" value="1"/>
</dbReference>
<dbReference type="InterPro" id="IPR051057">
    <property type="entry name" value="PI-PLC_domain"/>
</dbReference>
<dbReference type="OrthoDB" id="1046782at2759"/>
<evidence type="ECO:0000259" key="2">
    <source>
        <dbReference type="SMART" id="SM00148"/>
    </source>
</evidence>
<feature type="domain" description="Phosphatidylinositol-specific phospholipase C X" evidence="2">
    <location>
        <begin position="190"/>
        <end position="328"/>
    </location>
</feature>
<dbReference type="InterPro" id="IPR017946">
    <property type="entry name" value="PLC-like_Pdiesterase_TIM-brl"/>
</dbReference>